<comment type="cofactor">
    <cofactor evidence="1">
        <name>Zn(2+)</name>
        <dbReference type="ChEBI" id="CHEBI:29105"/>
    </cofactor>
</comment>
<evidence type="ECO:0000313" key="8">
    <source>
        <dbReference type="Proteomes" id="UP000331127"/>
    </source>
</evidence>
<protein>
    <recommendedName>
        <fullName evidence="6">DhaL domain-containing protein</fullName>
    </recommendedName>
</protein>
<gene>
    <name evidence="7" type="ORF">Amac_030640</name>
</gene>
<dbReference type="AlphaFoldDB" id="A0A5M3WTJ5"/>
<dbReference type="Proteomes" id="UP000331127">
    <property type="component" value="Unassembled WGS sequence"/>
</dbReference>
<keyword evidence="4" id="KW-0418">Kinase</keyword>
<dbReference type="InterPro" id="IPR036117">
    <property type="entry name" value="DhaL_dom_sf"/>
</dbReference>
<proteinExistence type="predicted"/>
<dbReference type="GO" id="GO:0043720">
    <property type="term" value="F:3-keto-5-aminohexanoate cleavage activity"/>
    <property type="evidence" value="ECO:0007669"/>
    <property type="project" value="InterPro"/>
</dbReference>
<organism evidence="7 8">
    <name type="scientific">Acrocarpospora macrocephala</name>
    <dbReference type="NCBI Taxonomy" id="150177"/>
    <lineage>
        <taxon>Bacteria</taxon>
        <taxon>Bacillati</taxon>
        <taxon>Actinomycetota</taxon>
        <taxon>Actinomycetes</taxon>
        <taxon>Streptosporangiales</taxon>
        <taxon>Streptosporangiaceae</taxon>
        <taxon>Acrocarpospora</taxon>
    </lineage>
</organism>
<evidence type="ECO:0000256" key="4">
    <source>
        <dbReference type="ARBA" id="ARBA00022777"/>
    </source>
</evidence>
<dbReference type="GO" id="GO:0006071">
    <property type="term" value="P:glycerol metabolic process"/>
    <property type="evidence" value="ECO:0007669"/>
    <property type="project" value="InterPro"/>
</dbReference>
<dbReference type="FunFam" id="1.25.40.340:FF:000002">
    <property type="entry name" value="Dihydroxyacetone kinase, L subunit"/>
    <property type="match status" value="1"/>
</dbReference>
<dbReference type="GO" id="GO:0046872">
    <property type="term" value="F:metal ion binding"/>
    <property type="evidence" value="ECO:0007669"/>
    <property type="project" value="UniProtKB-KW"/>
</dbReference>
<evidence type="ECO:0000256" key="3">
    <source>
        <dbReference type="ARBA" id="ARBA00022723"/>
    </source>
</evidence>
<dbReference type="PROSITE" id="PS51480">
    <property type="entry name" value="DHAL"/>
    <property type="match status" value="1"/>
</dbReference>
<dbReference type="PANTHER" id="PTHR37418:SF2">
    <property type="entry name" value="3-KETO-5-AMINOHEXANOATE CLEAVAGE ENZYME"/>
    <property type="match status" value="1"/>
</dbReference>
<name>A0A5M3WTJ5_9ACTN</name>
<dbReference type="InterPro" id="IPR013785">
    <property type="entry name" value="Aldolase_TIM"/>
</dbReference>
<keyword evidence="8" id="KW-1185">Reference proteome</keyword>
<dbReference type="GO" id="GO:0004371">
    <property type="term" value="F:glycerone kinase activity"/>
    <property type="evidence" value="ECO:0007669"/>
    <property type="project" value="InterPro"/>
</dbReference>
<dbReference type="NCBIfam" id="TIGR02365">
    <property type="entry name" value="dha_L_ycgS"/>
    <property type="match status" value="1"/>
</dbReference>
<keyword evidence="3" id="KW-0479">Metal-binding</keyword>
<keyword evidence="5" id="KW-0862">Zinc</keyword>
<dbReference type="InterPro" id="IPR008567">
    <property type="entry name" value="BKACE"/>
</dbReference>
<keyword evidence="2" id="KW-0808">Transferase</keyword>
<accession>A0A5M3WTJ5</accession>
<reference evidence="7 8" key="1">
    <citation type="submission" date="2019-10" db="EMBL/GenBank/DDBJ databases">
        <title>Whole genome shotgun sequence of Acrocarpospora macrocephala NBRC 16266.</title>
        <authorList>
            <person name="Ichikawa N."/>
            <person name="Kimura A."/>
            <person name="Kitahashi Y."/>
            <person name="Komaki H."/>
            <person name="Oguchi A."/>
        </authorList>
    </citation>
    <scope>NUCLEOTIDE SEQUENCE [LARGE SCALE GENOMIC DNA]</scope>
    <source>
        <strain evidence="7 8">NBRC 16266</strain>
    </source>
</reference>
<dbReference type="InterPro" id="IPR004007">
    <property type="entry name" value="DhaL_dom"/>
</dbReference>
<dbReference type="InterPro" id="IPR012737">
    <property type="entry name" value="DhaK_L_YcgS"/>
</dbReference>
<dbReference type="RefSeq" id="WP_218041084.1">
    <property type="nucleotide sequence ID" value="NZ_BAAAHL010000069.1"/>
</dbReference>
<evidence type="ECO:0000256" key="2">
    <source>
        <dbReference type="ARBA" id="ARBA00022679"/>
    </source>
</evidence>
<dbReference type="Gene3D" id="1.25.40.340">
    <property type="match status" value="1"/>
</dbReference>
<evidence type="ECO:0000256" key="5">
    <source>
        <dbReference type="ARBA" id="ARBA00022833"/>
    </source>
</evidence>
<evidence type="ECO:0000256" key="1">
    <source>
        <dbReference type="ARBA" id="ARBA00001947"/>
    </source>
</evidence>
<evidence type="ECO:0000313" key="7">
    <source>
        <dbReference type="EMBL" id="GES09468.1"/>
    </source>
</evidence>
<feature type="domain" description="DhaL" evidence="6">
    <location>
        <begin position="7"/>
        <end position="204"/>
    </location>
</feature>
<comment type="caution">
    <text evidence="7">The sequence shown here is derived from an EMBL/GenBank/DDBJ whole genome shotgun (WGS) entry which is preliminary data.</text>
</comment>
<dbReference type="Pfam" id="PF02734">
    <property type="entry name" value="Dak2"/>
    <property type="match status" value="1"/>
</dbReference>
<dbReference type="Pfam" id="PF05853">
    <property type="entry name" value="BKACE"/>
    <property type="match status" value="1"/>
</dbReference>
<dbReference type="SMART" id="SM01120">
    <property type="entry name" value="Dak2"/>
    <property type="match status" value="1"/>
</dbReference>
<dbReference type="Gene3D" id="3.20.20.70">
    <property type="entry name" value="Aldolase class I"/>
    <property type="match status" value="1"/>
</dbReference>
<dbReference type="EMBL" id="BLAE01000015">
    <property type="protein sequence ID" value="GES09468.1"/>
    <property type="molecule type" value="Genomic_DNA"/>
</dbReference>
<dbReference type="SUPFAM" id="SSF101473">
    <property type="entry name" value="DhaL-like"/>
    <property type="match status" value="1"/>
</dbReference>
<sequence>MDVLRADEARAWIEAFHAAVERHHDELTDLDRRAGDGDFGANVLSALRRAAAILRTAPADTAAAVFTAVAEGFLNTGGTSGPLFGMWFREFALASAPDLATADLARAVQNGLRTVQRLGHAEVGHKTMVDAMAPAADALRVAAEAGERPAAALRRAARAAQTGARSTEALLARRGRASYVGARAVGVVDPGARTVALFFESAPVGGSPRPATARKVIVTVAPTGGFLTPDTHPYVPTQPEEIAEEVHRCFDAGAAMAALHARRPDHTATCDPAVYRRINGLIRERCDIVLNNSTGGGASGDMVRRTADGTLVVDWDQRLRGLDGGAETCTLDGFTAYATAPAGELLMDTPPSKVRQLALSMREKGVKPEWEVFNPAHLVQEVAELTAAGYDSTPYLVNLVLGMHGTFQNAMPYTPRILQHLVDLLPAGAVFTATVCGAEQIRGLTHALLLGGHVRVGIEDNPFTPAGEPHRNAEQVEHIVRVIHELGMEPATPAEAREILGLPPRQEADCAV</sequence>
<dbReference type="PANTHER" id="PTHR37418">
    <property type="entry name" value="3-KETO-5-AMINOHEXANOATE CLEAVAGE ENZYME-RELATED"/>
    <property type="match status" value="1"/>
</dbReference>
<evidence type="ECO:0000259" key="6">
    <source>
        <dbReference type="PROSITE" id="PS51480"/>
    </source>
</evidence>